<feature type="region of interest" description="Disordered" evidence="1">
    <location>
        <begin position="1137"/>
        <end position="1210"/>
    </location>
</feature>
<feature type="compositionally biased region" description="Basic and acidic residues" evidence="1">
    <location>
        <begin position="1137"/>
        <end position="1151"/>
    </location>
</feature>
<dbReference type="PANTHER" id="PTHR33923:SF3">
    <property type="entry name" value="CALMODULIN BINDING PROTEIN PICBP"/>
    <property type="match status" value="1"/>
</dbReference>
<feature type="compositionally biased region" description="Polar residues" evidence="1">
    <location>
        <begin position="635"/>
        <end position="645"/>
    </location>
</feature>
<feature type="region of interest" description="Disordered" evidence="1">
    <location>
        <begin position="614"/>
        <end position="682"/>
    </location>
</feature>
<feature type="compositionally biased region" description="Basic and acidic residues" evidence="1">
    <location>
        <begin position="647"/>
        <end position="660"/>
    </location>
</feature>
<dbReference type="EMBL" id="JAIWQS010000007">
    <property type="protein sequence ID" value="KAJ8760015.1"/>
    <property type="molecule type" value="Genomic_DNA"/>
</dbReference>
<dbReference type="SMART" id="SM01054">
    <property type="entry name" value="CaM_binding"/>
    <property type="match status" value="2"/>
</dbReference>
<dbReference type="Proteomes" id="UP001159364">
    <property type="component" value="Linkage Group LG07"/>
</dbReference>
<feature type="region of interest" description="Disordered" evidence="1">
    <location>
        <begin position="1055"/>
        <end position="1098"/>
    </location>
</feature>
<feature type="region of interest" description="Disordered" evidence="1">
    <location>
        <begin position="784"/>
        <end position="811"/>
    </location>
</feature>
<feature type="domain" description="Calmodulin-binding" evidence="2">
    <location>
        <begin position="661"/>
        <end position="775"/>
    </location>
</feature>
<evidence type="ECO:0000313" key="4">
    <source>
        <dbReference type="Proteomes" id="UP001159364"/>
    </source>
</evidence>
<comment type="caution">
    <text evidence="3">The sequence shown here is derived from an EMBL/GenBank/DDBJ whole genome shotgun (WGS) entry which is preliminary data.</text>
</comment>
<keyword evidence="4" id="KW-1185">Reference proteome</keyword>
<feature type="compositionally biased region" description="Polar residues" evidence="1">
    <location>
        <begin position="1186"/>
        <end position="1197"/>
    </location>
</feature>
<protein>
    <recommendedName>
        <fullName evidence="2">Calmodulin-binding domain-containing protein</fullName>
    </recommendedName>
</protein>
<feature type="region of interest" description="Disordered" evidence="1">
    <location>
        <begin position="185"/>
        <end position="204"/>
    </location>
</feature>
<dbReference type="InterPro" id="IPR044681">
    <property type="entry name" value="PICBP-like"/>
</dbReference>
<sequence>MTSKSSLSSSSRYDQEAIRIMVGTDSPKRKVKKLRSIRLTRLSSLKLATTQAKIEHDDDDDHLSASSLPMEVSDASPNYMKNTTSSDAKKEIFQKSTVTLSRQSDFKSSKSLMRLSSSRFRRPLVRRSSGGTDLKKKLKKSRSIKSGNRFSGYLKRTNYNEASACDYSESGLSCNDENTGNSMISDPKFDSSGSQYVRDKSRTSSLRPLKVLTKMGSLTNKRASVKKGSKVSDSNIQKVTCSSALKDPKLPKCLELEAGGTESEGISVMKVCPYSYCSLHGHHHSDQPSLKRFVSMRRRLLKNQKNMKSEGSRSGRVKKGSQTRRMASWGDSEVLEAASECRVRSPNGKMTEPEANVNEEGIQVGNSADVAETIVNEASYSSLSNEISESPKAEKSIKTETCLTSNYVTKTPILLKDIGRYKDEEISEGGEVYQGGSTDKVPSLEIGKCVRDSKVNTLTCSAEPRAINHIIFTSSSDEPVEEQIAACEEKKEDSVPDCESPTAVSESEGIAYETQAQKQKHMGLWGLIYRHMVSTVAVEDKSQLQVDQSETVKRHEDAIELPRTNGSECCSDSPGIEQDMSVEDEEGSSPRIHIYQHDAIKLVQEAFDRILSEIPDQSSDNQSTKEEAVEVEDPNVSTLSESGRASTLHDSEELRLKADKVGVSGEEKEESNVQNKPSQQAPKNWSTLKKILIFRRFVKALEQVRNFSPQKPRVLPVEPDPEAEKVQLRHQTILGRKNSEEWMLDYALQKVISTLAPAQKRKVALLVQAFETVSPLPEIHSQLQSLASESSQLTPSQTSSSDGQNSGKGKETKFGLLLRKGPSIERSFNENHNDQADVFWPEKAVSCSNLREISPPSGCVETAMGTAASEAIATDSKEDLAAFKFHNLENHVDAKDDQPDFQDNLVKVLETKSCDKPSPSPLFSPGPDEEFPEVLQVSASEFHGHEPGNQIHPTNDRQEGQKYEIQKDLNGSAEYGNIVSSLSISEPQEETSEVKEEKIKSKNELAQGFIPLEESGPICTNGIEHEKQEGKQNYLRLWYLIYKHMVSGSTSILEGENNEEKGLDTNRLMDENNSKRTEDVSETNQDVYKDNPEAGKRDFELQQIEAIRLVEEAIDEIPLPEIQDDSSDDRSVSSDIILDHNKEKKAGERGEGFSSTSTDSTKHRFDESNGSKLEHSPGTKEPQVICDSTTDQQNAKTAASEPENKLRLQKQSSWSHLKKVILLKRFIKALEKVKKFNPKEPRFLPLDPQMEAETVHLRHQDSGDRKSSDEWMLDHTLQQVVSKLSPVRKRKVALLVEAFESVIPTVRS</sequence>
<evidence type="ECO:0000256" key="1">
    <source>
        <dbReference type="SAM" id="MobiDB-lite"/>
    </source>
</evidence>
<feature type="compositionally biased region" description="Polar residues" evidence="1">
    <location>
        <begin position="75"/>
        <end position="86"/>
    </location>
</feature>
<name>A0AAV8SZW8_9ROSI</name>
<dbReference type="Pfam" id="PF07839">
    <property type="entry name" value="CaM_binding"/>
    <property type="match status" value="2"/>
</dbReference>
<dbReference type="PANTHER" id="PTHR33923">
    <property type="entry name" value="CALMODULIN-BINDING PROTEIN-RELATED"/>
    <property type="match status" value="1"/>
</dbReference>
<accession>A0AAV8SZW8</accession>
<feature type="compositionally biased region" description="Basic and acidic residues" evidence="1">
    <location>
        <begin position="1160"/>
        <end position="1178"/>
    </location>
</feature>
<dbReference type="InterPro" id="IPR012417">
    <property type="entry name" value="CaM-bd_dom_pln"/>
</dbReference>
<feature type="compositionally biased region" description="Basic and acidic residues" evidence="1">
    <location>
        <begin position="1058"/>
        <end position="1079"/>
    </location>
</feature>
<dbReference type="GO" id="GO:0005516">
    <property type="term" value="F:calmodulin binding"/>
    <property type="evidence" value="ECO:0007669"/>
    <property type="project" value="InterPro"/>
</dbReference>
<evidence type="ECO:0000259" key="2">
    <source>
        <dbReference type="SMART" id="SM01054"/>
    </source>
</evidence>
<feature type="compositionally biased region" description="Polar residues" evidence="1">
    <location>
        <begin position="672"/>
        <end position="682"/>
    </location>
</feature>
<evidence type="ECO:0000313" key="3">
    <source>
        <dbReference type="EMBL" id="KAJ8760015.1"/>
    </source>
</evidence>
<reference evidence="3 4" key="1">
    <citation type="submission" date="2021-09" db="EMBL/GenBank/DDBJ databases">
        <title>Genomic insights and catalytic innovation underlie evolution of tropane alkaloids biosynthesis.</title>
        <authorList>
            <person name="Wang Y.-J."/>
            <person name="Tian T."/>
            <person name="Huang J.-P."/>
            <person name="Huang S.-X."/>
        </authorList>
    </citation>
    <scope>NUCLEOTIDE SEQUENCE [LARGE SCALE GENOMIC DNA]</scope>
    <source>
        <strain evidence="3">KIB-2018</strain>
        <tissue evidence="3">Leaf</tissue>
    </source>
</reference>
<feature type="region of interest" description="Disordered" evidence="1">
    <location>
        <begin position="53"/>
        <end position="87"/>
    </location>
</feature>
<organism evidence="3 4">
    <name type="scientific">Erythroxylum novogranatense</name>
    <dbReference type="NCBI Taxonomy" id="1862640"/>
    <lineage>
        <taxon>Eukaryota</taxon>
        <taxon>Viridiplantae</taxon>
        <taxon>Streptophyta</taxon>
        <taxon>Embryophyta</taxon>
        <taxon>Tracheophyta</taxon>
        <taxon>Spermatophyta</taxon>
        <taxon>Magnoliopsida</taxon>
        <taxon>eudicotyledons</taxon>
        <taxon>Gunneridae</taxon>
        <taxon>Pentapetalae</taxon>
        <taxon>rosids</taxon>
        <taxon>fabids</taxon>
        <taxon>Malpighiales</taxon>
        <taxon>Erythroxylaceae</taxon>
        <taxon>Erythroxylum</taxon>
    </lineage>
</organism>
<feature type="region of interest" description="Disordered" evidence="1">
    <location>
        <begin position="563"/>
        <end position="588"/>
    </location>
</feature>
<feature type="compositionally biased region" description="Low complexity" evidence="1">
    <location>
        <begin position="784"/>
        <end position="801"/>
    </location>
</feature>
<feature type="region of interest" description="Disordered" evidence="1">
    <location>
        <begin position="304"/>
        <end position="329"/>
    </location>
</feature>
<feature type="compositionally biased region" description="Basic and acidic residues" evidence="1">
    <location>
        <begin position="1087"/>
        <end position="1098"/>
    </location>
</feature>
<feature type="domain" description="Calmodulin-binding" evidence="2">
    <location>
        <begin position="1190"/>
        <end position="1304"/>
    </location>
</feature>
<proteinExistence type="predicted"/>
<gene>
    <name evidence="3" type="ORF">K2173_010871</name>
</gene>